<accession>A0A7R8H9C9</accession>
<feature type="non-terminal residue" evidence="1">
    <location>
        <position position="1"/>
    </location>
</feature>
<evidence type="ECO:0000313" key="2">
    <source>
        <dbReference type="Proteomes" id="UP000675881"/>
    </source>
</evidence>
<gene>
    <name evidence="1" type="ORF">LSAA_9383</name>
</gene>
<dbReference type="EMBL" id="HG994584">
    <property type="protein sequence ID" value="CAF2954467.1"/>
    <property type="molecule type" value="Genomic_DNA"/>
</dbReference>
<protein>
    <submittedName>
        <fullName evidence="1">(salmon louse) hypothetical protein</fullName>
    </submittedName>
</protein>
<evidence type="ECO:0000313" key="1">
    <source>
        <dbReference type="EMBL" id="CAF2954467.1"/>
    </source>
</evidence>
<reference evidence="1" key="1">
    <citation type="submission" date="2021-02" db="EMBL/GenBank/DDBJ databases">
        <authorList>
            <person name="Bekaert M."/>
        </authorList>
    </citation>
    <scope>NUCLEOTIDE SEQUENCE</scope>
    <source>
        <strain evidence="1">IoA-00</strain>
    </source>
</reference>
<dbReference type="Proteomes" id="UP000675881">
    <property type="component" value="Chromosome 5"/>
</dbReference>
<dbReference type="AlphaFoldDB" id="A0A7R8H9C9"/>
<keyword evidence="2" id="KW-1185">Reference proteome</keyword>
<name>A0A7R8H9C9_LEPSM</name>
<dbReference type="OrthoDB" id="6924045at2759"/>
<organism evidence="1 2">
    <name type="scientific">Lepeophtheirus salmonis</name>
    <name type="common">Salmon louse</name>
    <name type="synonym">Caligus salmonis</name>
    <dbReference type="NCBI Taxonomy" id="72036"/>
    <lineage>
        <taxon>Eukaryota</taxon>
        <taxon>Metazoa</taxon>
        <taxon>Ecdysozoa</taxon>
        <taxon>Arthropoda</taxon>
        <taxon>Crustacea</taxon>
        <taxon>Multicrustacea</taxon>
        <taxon>Hexanauplia</taxon>
        <taxon>Copepoda</taxon>
        <taxon>Siphonostomatoida</taxon>
        <taxon>Caligidae</taxon>
        <taxon>Lepeophtheirus</taxon>
    </lineage>
</organism>
<sequence>MKYGRASLAVMEGLEDIEEIDLYLEASTCVNCHQLSSMNMILEGKIHQLEKFSLNNEQRLKFMEENSIAWEKKALEYEVNLEILIKQRGSLQEEIQDLQKKNDKLLKEFKLNFWKPSKKQRSKSLNRVEDLRIMERNPHAPMVLNSDILDAIKNRRYSLKHVDPIKEKEKQRLLRKESDQYYSEFDIAKIIERQIALAFSDESDEETEEWINKKINNDKGSFSSLDSNG</sequence>
<proteinExistence type="predicted"/>